<comment type="caution">
    <text evidence="1">The sequence shown here is derived from an EMBL/GenBank/DDBJ whole genome shotgun (WGS) entry which is preliminary data.</text>
</comment>
<protein>
    <submittedName>
        <fullName evidence="1">Uncharacterized protein</fullName>
    </submittedName>
</protein>
<proteinExistence type="predicted"/>
<dbReference type="Proteomes" id="UP000094893">
    <property type="component" value="Unassembled WGS sequence"/>
</dbReference>
<dbReference type="RefSeq" id="WP_024892568.1">
    <property type="nucleotide sequence ID" value="NZ_JMEB01000055.1"/>
</dbReference>
<name>A0A1C2JC76_ACITH</name>
<gene>
    <name evidence="1" type="ORF">A6P07_19050</name>
</gene>
<evidence type="ECO:0000313" key="2">
    <source>
        <dbReference type="Proteomes" id="UP000094893"/>
    </source>
</evidence>
<evidence type="ECO:0000313" key="1">
    <source>
        <dbReference type="EMBL" id="OCX67971.1"/>
    </source>
</evidence>
<organism evidence="1 2">
    <name type="scientific">Acidithiobacillus thiooxidans</name>
    <name type="common">Thiobacillus thiooxidans</name>
    <dbReference type="NCBI Taxonomy" id="930"/>
    <lineage>
        <taxon>Bacteria</taxon>
        <taxon>Pseudomonadati</taxon>
        <taxon>Pseudomonadota</taxon>
        <taxon>Acidithiobacillia</taxon>
        <taxon>Acidithiobacillales</taxon>
        <taxon>Acidithiobacillaceae</taxon>
        <taxon>Acidithiobacillus</taxon>
    </lineage>
</organism>
<sequence>MLELQQILTRPAAADLTGVIQALEKLTAEDQTVESWLSHATKTDLEKLICLLATTGEWQNQAKLLTCLKVIQKSWIKPAVPAVATIPGLIETFSGDAERAFLSVYPVGADGDAQLNPGALYLQLRQNENPAHRKKEADLLAAQADQLLANLEKWSLETLRVLQQQVPRMGDRETRFRRQRDLALQMAWDYPRALHALKGTVATLHQQKSLDGLKAVKFFLIRAEKEWITYSRRLRETPPHPLNLWCARVREMQALAEAIRRGLAV</sequence>
<accession>A0A1C2JC76</accession>
<dbReference type="EMBL" id="LWSA01000323">
    <property type="protein sequence ID" value="OCX67971.1"/>
    <property type="molecule type" value="Genomic_DNA"/>
</dbReference>
<reference evidence="1 2" key="1">
    <citation type="journal article" date="2016" name="Int. J. Mol. Sci.">
        <title>Comparative genomics of the extreme acidophile Acidithiobacillus thiooxidans reveals intraspecific divergence and niche adaptation.</title>
        <authorList>
            <person name="Zhang X."/>
            <person name="Feng X."/>
            <person name="Tao J."/>
            <person name="Ma L."/>
            <person name="Xiao Y."/>
            <person name="Liang Y."/>
            <person name="Liu X."/>
            <person name="Yin H."/>
        </authorList>
    </citation>
    <scope>NUCLEOTIDE SEQUENCE [LARGE SCALE GENOMIC DNA]</scope>
    <source>
        <strain evidence="1 2">A02</strain>
    </source>
</reference>
<dbReference type="AlphaFoldDB" id="A0A1C2JC76"/>